<accession>A0A1M7PQJ3</accession>
<gene>
    <name evidence="1" type="ORF">SAMN05216593_112155</name>
</gene>
<evidence type="ECO:0000313" key="1">
    <source>
        <dbReference type="EMBL" id="SHN19685.1"/>
    </source>
</evidence>
<dbReference type="SUPFAM" id="SSF54736">
    <property type="entry name" value="ClpS-like"/>
    <property type="match status" value="1"/>
</dbReference>
<name>A0A1M7PQJ3_9PSED</name>
<protein>
    <submittedName>
        <fullName evidence="1">Uncharacterized protein</fullName>
    </submittedName>
</protein>
<dbReference type="OrthoDB" id="8444591at2"/>
<dbReference type="STRING" id="1190415.SAMN05216593_112155"/>
<dbReference type="AlphaFoldDB" id="A0A1M7PQJ3"/>
<dbReference type="Proteomes" id="UP000183983">
    <property type="component" value="Unassembled WGS sequence"/>
</dbReference>
<organism evidence="1 2">
    <name type="scientific">Pseudomonas asturiensis</name>
    <dbReference type="NCBI Taxonomy" id="1190415"/>
    <lineage>
        <taxon>Bacteria</taxon>
        <taxon>Pseudomonadati</taxon>
        <taxon>Pseudomonadota</taxon>
        <taxon>Gammaproteobacteria</taxon>
        <taxon>Pseudomonadales</taxon>
        <taxon>Pseudomonadaceae</taxon>
        <taxon>Pseudomonas</taxon>
    </lineage>
</organism>
<evidence type="ECO:0000313" key="2">
    <source>
        <dbReference type="Proteomes" id="UP000183983"/>
    </source>
</evidence>
<dbReference type="RefSeq" id="WP_084537139.1">
    <property type="nucleotide sequence ID" value="NZ_FRDA01000012.1"/>
</dbReference>
<reference evidence="1 2" key="1">
    <citation type="submission" date="2016-11" db="EMBL/GenBank/DDBJ databases">
        <authorList>
            <person name="Jaros S."/>
            <person name="Januszkiewicz K."/>
            <person name="Wedrychowicz H."/>
        </authorList>
    </citation>
    <scope>NUCLEOTIDE SEQUENCE [LARGE SCALE GENOMIC DNA]</scope>
    <source>
        <strain evidence="1 2">LMG 26898</strain>
    </source>
</reference>
<dbReference type="InterPro" id="IPR014719">
    <property type="entry name" value="Ribosomal_bL12_C/ClpS-like"/>
</dbReference>
<proteinExistence type="predicted"/>
<sequence>MNLAHEDIRQFLINGIVVGDLLLPTHYAKLDRLDDFQAGFRTHGNTGESLVSQTEGEWNPDWYVLAMTGLDDPVFIAATEAPSGYPVYTAVHGAGRWDAIQIAPSLMVFRRLLEALAEVNHDAAQFNRLIMAEIGSAHQYWREVIDARQEAEHLEQLTPEISAYDPADYESGELIVIALGLHKLKVVQLVSKGSELSLKEVLRLADASELKAGSGTRRQLRPLRDKLEALGATVEFRLDQ</sequence>
<dbReference type="EMBL" id="FRDA01000012">
    <property type="protein sequence ID" value="SHN19685.1"/>
    <property type="molecule type" value="Genomic_DNA"/>
</dbReference>